<proteinExistence type="predicted"/>
<organism evidence="1 2">
    <name type="scientific">Purpureocillium lilacinum</name>
    <name type="common">Paecilomyces lilacinus</name>
    <dbReference type="NCBI Taxonomy" id="33203"/>
    <lineage>
        <taxon>Eukaryota</taxon>
        <taxon>Fungi</taxon>
        <taxon>Dikarya</taxon>
        <taxon>Ascomycota</taxon>
        <taxon>Pezizomycotina</taxon>
        <taxon>Sordariomycetes</taxon>
        <taxon>Hypocreomycetidae</taxon>
        <taxon>Hypocreales</taxon>
        <taxon>Ophiocordycipitaceae</taxon>
        <taxon>Purpureocillium</taxon>
    </lineage>
</organism>
<protein>
    <submittedName>
        <fullName evidence="1">Uncharacterized protein</fullName>
    </submittedName>
</protein>
<keyword evidence="2" id="KW-1185">Reference proteome</keyword>
<name>A0ABR0BG77_PURLI</name>
<evidence type="ECO:0000313" key="1">
    <source>
        <dbReference type="EMBL" id="KAK4075262.1"/>
    </source>
</evidence>
<gene>
    <name evidence="1" type="ORF">Purlil1_12692</name>
</gene>
<sequence>MCKYCPKPPNWAGICIWDSTPRPTTLSRAGNLASTTPMKFRALAASIFFAASLLPRDFLINLPSRPGNVEAARGYEWLDFLDPDDRRTVCLIDMFSDLASFPWRDIRIATPHPVVYDPSDSFSRQQRPHPLSLHEAFISLHALRCIWVVEERYTCHCTIVYRAQRPTLKCSKVFEQGTQKWDGFCNHPQCPRSEMQNLAAS</sequence>
<dbReference type="Proteomes" id="UP001287286">
    <property type="component" value="Unassembled WGS sequence"/>
</dbReference>
<reference evidence="1 2" key="1">
    <citation type="journal article" date="2024" name="Microbiol. Resour. Announc.">
        <title>Genome annotations for the ascomycete fungi Trichoderma harzianum, Trichoderma aggressivum, and Purpureocillium lilacinum.</title>
        <authorList>
            <person name="Beijen E.P.W."/>
            <person name="Ohm R.A."/>
        </authorList>
    </citation>
    <scope>NUCLEOTIDE SEQUENCE [LARGE SCALE GENOMIC DNA]</scope>
    <source>
        <strain evidence="1 2">CBS 150709</strain>
    </source>
</reference>
<dbReference type="EMBL" id="JAWRVI010000123">
    <property type="protein sequence ID" value="KAK4075262.1"/>
    <property type="molecule type" value="Genomic_DNA"/>
</dbReference>
<accession>A0ABR0BG77</accession>
<comment type="caution">
    <text evidence="1">The sequence shown here is derived from an EMBL/GenBank/DDBJ whole genome shotgun (WGS) entry which is preliminary data.</text>
</comment>
<evidence type="ECO:0000313" key="2">
    <source>
        <dbReference type="Proteomes" id="UP001287286"/>
    </source>
</evidence>